<name>A0ABR8ALS8_9CYAN</name>
<comment type="caution">
    <text evidence="2">The sequence shown here is derived from an EMBL/GenBank/DDBJ whole genome shotgun (WGS) entry which is preliminary data.</text>
</comment>
<dbReference type="InterPro" id="IPR021533">
    <property type="entry name" value="PepSY-like"/>
</dbReference>
<dbReference type="RefSeq" id="WP_190551436.1">
    <property type="nucleotide sequence ID" value="NZ_CAWPNO010000132.1"/>
</dbReference>
<dbReference type="Gene3D" id="3.10.450.360">
    <property type="match status" value="1"/>
</dbReference>
<accession>A0ABR8ALS8</accession>
<reference evidence="2 3" key="1">
    <citation type="journal article" date="2020" name="ISME J.">
        <title>Comparative genomics reveals insights into cyanobacterial evolution and habitat adaptation.</title>
        <authorList>
            <person name="Chen M.Y."/>
            <person name="Teng W.K."/>
            <person name="Zhao L."/>
            <person name="Hu C.X."/>
            <person name="Zhou Y.K."/>
            <person name="Han B.P."/>
            <person name="Song L.R."/>
            <person name="Shu W.S."/>
        </authorList>
    </citation>
    <scope>NUCLEOTIDE SEQUENCE [LARGE SCALE GENOMIC DNA]</scope>
    <source>
        <strain evidence="2 3">FACHB-288</strain>
    </source>
</reference>
<dbReference type="SUPFAM" id="SSF160574">
    <property type="entry name" value="BT0923-like"/>
    <property type="match status" value="1"/>
</dbReference>
<evidence type="ECO:0000313" key="2">
    <source>
        <dbReference type="EMBL" id="MBD2200505.1"/>
    </source>
</evidence>
<protein>
    <submittedName>
        <fullName evidence="2">PepSY-like domain-containing protein</fullName>
    </submittedName>
</protein>
<dbReference type="Pfam" id="PF11396">
    <property type="entry name" value="PepSY_like"/>
    <property type="match status" value="1"/>
</dbReference>
<proteinExistence type="predicted"/>
<feature type="domain" description="Putative beta-lactamase-inhibitor-like PepSY-like" evidence="1">
    <location>
        <begin position="59"/>
        <end position="144"/>
    </location>
</feature>
<sequence>MQFESIILNTWKWVLVLILTACNSLKNHQQAVVVPTSVEAAFKAKYPQISPAWVKHHYGYEASFIDKNIATEVEFSNTGEWLETEYLVTVKEFPDIIIKRIKKEHPQFIITKYEIEITPQGKFYEVDITDGETESELYFDVNGNPQVDLYED</sequence>
<keyword evidence="3" id="KW-1185">Reference proteome</keyword>
<dbReference type="Proteomes" id="UP000658514">
    <property type="component" value="Unassembled WGS sequence"/>
</dbReference>
<gene>
    <name evidence="2" type="ORF">H6G24_34445</name>
</gene>
<organism evidence="2 3">
    <name type="scientific">Calothrix parietina FACHB-288</name>
    <dbReference type="NCBI Taxonomy" id="2692896"/>
    <lineage>
        <taxon>Bacteria</taxon>
        <taxon>Bacillati</taxon>
        <taxon>Cyanobacteriota</taxon>
        <taxon>Cyanophyceae</taxon>
        <taxon>Nostocales</taxon>
        <taxon>Calotrichaceae</taxon>
        <taxon>Calothrix</taxon>
    </lineage>
</organism>
<dbReference type="EMBL" id="JACJQH010000093">
    <property type="protein sequence ID" value="MBD2200505.1"/>
    <property type="molecule type" value="Genomic_DNA"/>
</dbReference>
<evidence type="ECO:0000313" key="3">
    <source>
        <dbReference type="Proteomes" id="UP000658514"/>
    </source>
</evidence>
<evidence type="ECO:0000259" key="1">
    <source>
        <dbReference type="Pfam" id="PF11396"/>
    </source>
</evidence>